<comment type="subcellular location">
    <subcellularLocation>
        <location evidence="1">Cell membrane</location>
        <topology evidence="1">Multi-pass membrane protein</topology>
    </subcellularLocation>
</comment>
<proteinExistence type="predicted"/>
<evidence type="ECO:0000313" key="9">
    <source>
        <dbReference type="EMBL" id="GGA84126.1"/>
    </source>
</evidence>
<dbReference type="EMBL" id="BMJC01000001">
    <property type="protein sequence ID" value="GGA84126.1"/>
    <property type="molecule type" value="Genomic_DNA"/>
</dbReference>
<feature type="transmembrane region" description="Helical" evidence="6">
    <location>
        <begin position="340"/>
        <end position="358"/>
    </location>
</feature>
<gene>
    <name evidence="9" type="ORF">GCM10011511_04100</name>
</gene>
<feature type="domain" description="ABC3 transporter permease C-terminal" evidence="7">
    <location>
        <begin position="290"/>
        <end position="407"/>
    </location>
</feature>
<evidence type="ECO:0000313" key="10">
    <source>
        <dbReference type="Proteomes" id="UP000607559"/>
    </source>
</evidence>
<reference evidence="9" key="1">
    <citation type="journal article" date="2014" name="Int. J. Syst. Evol. Microbiol.">
        <title>Complete genome sequence of Corynebacterium casei LMG S-19264T (=DSM 44701T), isolated from a smear-ripened cheese.</title>
        <authorList>
            <consortium name="US DOE Joint Genome Institute (JGI-PGF)"/>
            <person name="Walter F."/>
            <person name="Albersmeier A."/>
            <person name="Kalinowski J."/>
            <person name="Ruckert C."/>
        </authorList>
    </citation>
    <scope>NUCLEOTIDE SEQUENCE</scope>
    <source>
        <strain evidence="9">CGMCC 1.15448</strain>
    </source>
</reference>
<feature type="domain" description="MacB-like periplasmic core" evidence="8">
    <location>
        <begin position="20"/>
        <end position="237"/>
    </location>
</feature>
<evidence type="ECO:0000256" key="5">
    <source>
        <dbReference type="ARBA" id="ARBA00023136"/>
    </source>
</evidence>
<evidence type="ECO:0000256" key="4">
    <source>
        <dbReference type="ARBA" id="ARBA00022989"/>
    </source>
</evidence>
<dbReference type="PANTHER" id="PTHR30572">
    <property type="entry name" value="MEMBRANE COMPONENT OF TRANSPORTER-RELATED"/>
    <property type="match status" value="1"/>
</dbReference>
<feature type="transmembrane region" description="Helical" evidence="6">
    <location>
        <begin position="423"/>
        <end position="447"/>
    </location>
</feature>
<evidence type="ECO:0000259" key="7">
    <source>
        <dbReference type="Pfam" id="PF02687"/>
    </source>
</evidence>
<keyword evidence="10" id="KW-1185">Reference proteome</keyword>
<name>A0A8J2U7F6_9BACT</name>
<dbReference type="RefSeq" id="WP_188928010.1">
    <property type="nucleotide sequence ID" value="NZ_BMJC01000001.1"/>
</dbReference>
<dbReference type="PROSITE" id="PS51257">
    <property type="entry name" value="PROKAR_LIPOPROTEIN"/>
    <property type="match status" value="1"/>
</dbReference>
<dbReference type="InterPro" id="IPR050250">
    <property type="entry name" value="Macrolide_Exporter_MacB"/>
</dbReference>
<sequence length="798" mass="89850">MLANYFKTAWRNLWKNRVYSIINVAGLAIGMAACMVIMLFVFYEKSFDNQHTKNIYRLNEVQKFPGMVASQKVALSMFPMGQTMKAEFPGIVNYTHIRWEDKYQLTYAERRLFLPEVFEVDTAFFRMFDFRLLQGDRATALQKPNSMVLTASAARKLFGSEDAIGKTIVHYGGDTVLFRVTGVLEDVPENSQFRFDALSSFNTFIRADWSDNWGGNWLNTYFELAPNTDVAAMEKRFPAYLQRHMQGDNWKNYELFLLPLKAVHAHAADIGLDYVNYQKFDNNYTNIFTVIAFIVLVIACINFMNLSTARSAERAKEVGIRKSIGALRTQLSVQFLSETVLLALLAMVLALLLLWPAVLYVDTLSDRHLVLVFDQHRWIPLVVVLATVIVGLLSGLYPAAYLSSFQPVKVLKGLPQIGKNKSLLRNVLVVAQFASAVFLIISTVFVYRQLSFMQGKDPGFDRDQVVNITLDDISSQKFDLLKQQLSTNAAIAGVTGAMDILGSHLDQSGVEFKGDGPMRNLTATRLITDPDYLRLYKIPLIAGRDFSHEKQADGREYILNEALAQELLKDMPGKPVSYLIGRHFGFDSAGVIVGVARNFNFNSLHHTIETLFLFNMKKYGFYNLSVKLKGGKTDQAIAYIQSTWRSIFPDRPLEYQFLDEHFAEVYRADRQVSNIVGILAGLAIFISCLGLFGLASYAAEKRVKEIGIRKVMGAGVNTIVLLLSRHFVRLVLLANLLAWPLAWLAMNRWLQNYAYRVQLSWWVFAAAGVAALGIALATVSILAIKAAMASPLKALRSE</sequence>
<accession>A0A8J2U7F6</accession>
<dbReference type="InterPro" id="IPR003838">
    <property type="entry name" value="ABC3_permease_C"/>
</dbReference>
<feature type="transmembrane region" description="Helical" evidence="6">
    <location>
        <begin position="378"/>
        <end position="402"/>
    </location>
</feature>
<dbReference type="PANTHER" id="PTHR30572:SF18">
    <property type="entry name" value="ABC-TYPE MACROLIDE FAMILY EXPORT SYSTEM PERMEASE COMPONENT 2"/>
    <property type="match status" value="1"/>
</dbReference>
<dbReference type="AlphaFoldDB" id="A0A8J2U7F6"/>
<dbReference type="InterPro" id="IPR025857">
    <property type="entry name" value="MacB_PCD"/>
</dbReference>
<evidence type="ECO:0000259" key="8">
    <source>
        <dbReference type="Pfam" id="PF12704"/>
    </source>
</evidence>
<feature type="transmembrane region" description="Helical" evidence="6">
    <location>
        <begin position="675"/>
        <end position="699"/>
    </location>
</feature>
<evidence type="ECO:0000256" key="1">
    <source>
        <dbReference type="ARBA" id="ARBA00004651"/>
    </source>
</evidence>
<organism evidence="9 10">
    <name type="scientific">Puia dinghuensis</name>
    <dbReference type="NCBI Taxonomy" id="1792502"/>
    <lineage>
        <taxon>Bacteria</taxon>
        <taxon>Pseudomonadati</taxon>
        <taxon>Bacteroidota</taxon>
        <taxon>Chitinophagia</taxon>
        <taxon>Chitinophagales</taxon>
        <taxon>Chitinophagaceae</taxon>
        <taxon>Puia</taxon>
    </lineage>
</organism>
<dbReference type="Pfam" id="PF02687">
    <property type="entry name" value="FtsX"/>
    <property type="match status" value="2"/>
</dbReference>
<evidence type="ECO:0000256" key="2">
    <source>
        <dbReference type="ARBA" id="ARBA00022475"/>
    </source>
</evidence>
<keyword evidence="3 6" id="KW-0812">Transmembrane</keyword>
<dbReference type="GO" id="GO:0005886">
    <property type="term" value="C:plasma membrane"/>
    <property type="evidence" value="ECO:0007669"/>
    <property type="project" value="UniProtKB-SubCell"/>
</dbReference>
<feature type="transmembrane region" description="Helical" evidence="6">
    <location>
        <begin position="759"/>
        <end position="784"/>
    </location>
</feature>
<feature type="domain" description="MacB-like periplasmic core" evidence="8">
    <location>
        <begin position="463"/>
        <end position="638"/>
    </location>
</feature>
<dbReference type="Proteomes" id="UP000607559">
    <property type="component" value="Unassembled WGS sequence"/>
</dbReference>
<evidence type="ECO:0000256" key="3">
    <source>
        <dbReference type="ARBA" id="ARBA00022692"/>
    </source>
</evidence>
<comment type="caution">
    <text evidence="9">The sequence shown here is derived from an EMBL/GenBank/DDBJ whole genome shotgun (WGS) entry which is preliminary data.</text>
</comment>
<keyword evidence="2" id="KW-1003">Cell membrane</keyword>
<feature type="transmembrane region" description="Helical" evidence="6">
    <location>
        <begin position="711"/>
        <end position="739"/>
    </location>
</feature>
<reference evidence="9" key="2">
    <citation type="submission" date="2020-09" db="EMBL/GenBank/DDBJ databases">
        <authorList>
            <person name="Sun Q."/>
            <person name="Zhou Y."/>
        </authorList>
    </citation>
    <scope>NUCLEOTIDE SEQUENCE</scope>
    <source>
        <strain evidence="9">CGMCC 1.15448</strain>
    </source>
</reference>
<dbReference type="GO" id="GO:0022857">
    <property type="term" value="F:transmembrane transporter activity"/>
    <property type="evidence" value="ECO:0007669"/>
    <property type="project" value="TreeGrafter"/>
</dbReference>
<evidence type="ECO:0000256" key="6">
    <source>
        <dbReference type="SAM" id="Phobius"/>
    </source>
</evidence>
<feature type="transmembrane region" description="Helical" evidence="6">
    <location>
        <begin position="287"/>
        <end position="306"/>
    </location>
</feature>
<keyword evidence="5 6" id="KW-0472">Membrane</keyword>
<keyword evidence="4 6" id="KW-1133">Transmembrane helix</keyword>
<feature type="transmembrane region" description="Helical" evidence="6">
    <location>
        <begin position="21"/>
        <end position="43"/>
    </location>
</feature>
<dbReference type="Pfam" id="PF12704">
    <property type="entry name" value="MacB_PCD"/>
    <property type="match status" value="2"/>
</dbReference>
<protein>
    <submittedName>
        <fullName evidence="9">ABC transporter permease</fullName>
    </submittedName>
</protein>
<feature type="domain" description="ABC3 transporter permease C-terminal" evidence="7">
    <location>
        <begin position="678"/>
        <end position="788"/>
    </location>
</feature>